<dbReference type="PANTHER" id="PTHR30250:SF11">
    <property type="entry name" value="O-ANTIGEN TRANSPORTER-RELATED"/>
    <property type="match status" value="1"/>
</dbReference>
<keyword evidence="4 6" id="KW-1133">Transmembrane helix</keyword>
<feature type="transmembrane region" description="Helical" evidence="6">
    <location>
        <begin position="352"/>
        <end position="372"/>
    </location>
</feature>
<feature type="transmembrane region" description="Helical" evidence="6">
    <location>
        <begin position="439"/>
        <end position="458"/>
    </location>
</feature>
<evidence type="ECO:0000256" key="5">
    <source>
        <dbReference type="ARBA" id="ARBA00023136"/>
    </source>
</evidence>
<dbReference type="EMBL" id="CP007389">
    <property type="protein sequence ID" value="APT74806.1"/>
    <property type="molecule type" value="Genomic_DNA"/>
</dbReference>
<evidence type="ECO:0000256" key="4">
    <source>
        <dbReference type="ARBA" id="ARBA00022989"/>
    </source>
</evidence>
<keyword evidence="2" id="KW-1003">Cell membrane</keyword>
<feature type="transmembrane region" description="Helical" evidence="6">
    <location>
        <begin position="167"/>
        <end position="190"/>
    </location>
</feature>
<feature type="transmembrane region" description="Helical" evidence="6">
    <location>
        <begin position="142"/>
        <end position="161"/>
    </location>
</feature>
<dbReference type="PANTHER" id="PTHR30250">
    <property type="entry name" value="PST FAMILY PREDICTED COLANIC ACID TRANSPORTER"/>
    <property type="match status" value="1"/>
</dbReference>
<dbReference type="Proteomes" id="UP000185490">
    <property type="component" value="Chromosome"/>
</dbReference>
<evidence type="ECO:0000256" key="3">
    <source>
        <dbReference type="ARBA" id="ARBA00022692"/>
    </source>
</evidence>
<dbReference type="Pfam" id="PF13440">
    <property type="entry name" value="Polysacc_synt_3"/>
    <property type="match status" value="1"/>
</dbReference>
<feature type="transmembrane region" description="Helical" evidence="6">
    <location>
        <begin position="12"/>
        <end position="32"/>
    </location>
</feature>
<evidence type="ECO:0000256" key="6">
    <source>
        <dbReference type="SAM" id="Phobius"/>
    </source>
</evidence>
<evidence type="ECO:0000313" key="8">
    <source>
        <dbReference type="Proteomes" id="UP000185490"/>
    </source>
</evidence>
<feature type="transmembrane region" description="Helical" evidence="6">
    <location>
        <begin position="242"/>
        <end position="263"/>
    </location>
</feature>
<keyword evidence="3 6" id="KW-0812">Transmembrane</keyword>
<gene>
    <name evidence="7" type="ORF">BW47_01965</name>
</gene>
<feature type="transmembrane region" description="Helical" evidence="6">
    <location>
        <begin position="202"/>
        <end position="222"/>
    </location>
</feature>
<feature type="transmembrane region" description="Helical" evidence="6">
    <location>
        <begin position="283"/>
        <end position="305"/>
    </location>
</feature>
<evidence type="ECO:0000256" key="1">
    <source>
        <dbReference type="ARBA" id="ARBA00004651"/>
    </source>
</evidence>
<feature type="transmembrane region" description="Helical" evidence="6">
    <location>
        <begin position="325"/>
        <end position="345"/>
    </location>
</feature>
<feature type="transmembrane region" description="Helical" evidence="6">
    <location>
        <begin position="378"/>
        <end position="395"/>
    </location>
</feature>
<feature type="transmembrane region" description="Helical" evidence="6">
    <location>
        <begin position="44"/>
        <end position="66"/>
    </location>
</feature>
<organism evidence="7 8">
    <name type="scientific">Thermosipho melanesiensis</name>
    <dbReference type="NCBI Taxonomy" id="46541"/>
    <lineage>
        <taxon>Bacteria</taxon>
        <taxon>Thermotogati</taxon>
        <taxon>Thermotogota</taxon>
        <taxon>Thermotogae</taxon>
        <taxon>Thermotogales</taxon>
        <taxon>Fervidobacteriaceae</taxon>
        <taxon>Thermosipho</taxon>
    </lineage>
</organism>
<keyword evidence="5 6" id="KW-0472">Membrane</keyword>
<sequence length="482" mass="55568">MSIKKSSTILLVSRFVKTLIDIISVMILSRYLEIADYGIYRQIVISQQLVVSVLTLGIPNAALYYLSSKKEKEYLINLYTMLFSISFLVLLISPILTNLFYLNFKVIFFRKNELIIGLIYSLSIFSSVAENVLVALNKIKNVAVYALIPTTFWLVGLLVLYTSKYTVQNILTLMILRYLVGIILLVMFTYKEINFRFLNIKKIRDILVFGIPIGLSSMLGILNKNVDKLIVGYFVNNTDFAVFSNGAYEIPFLSLITSSLYTVLIPQMAKLNEIKDTKNIKKLWLRAGNIMITIMIPLASTFIFFSKPFILFMFSNKYLDSVEYFRIYQIMLYFRIYVYGSVFVATKNSKLYLTNALYSLVFNFVLDILLVIKFGPLGAVAATVMTTVFSIFLQLKYIKDILKIKFVEVFPWKNWILAIALTILINSVLYTIYHLISNNVYMGLLFMMMSFILSFYVLSKKVNGEILDYSVSILKKMFKNKE</sequence>
<feature type="transmembrane region" description="Helical" evidence="6">
    <location>
        <begin position="415"/>
        <end position="433"/>
    </location>
</feature>
<evidence type="ECO:0000256" key="2">
    <source>
        <dbReference type="ARBA" id="ARBA00022475"/>
    </source>
</evidence>
<dbReference type="InterPro" id="IPR050833">
    <property type="entry name" value="Poly_Biosynth_Transport"/>
</dbReference>
<evidence type="ECO:0008006" key="9">
    <source>
        <dbReference type="Google" id="ProtNLM"/>
    </source>
</evidence>
<feature type="transmembrane region" description="Helical" evidence="6">
    <location>
        <begin position="78"/>
        <end position="102"/>
    </location>
</feature>
<proteinExistence type="predicted"/>
<keyword evidence="8" id="KW-1185">Reference proteome</keyword>
<comment type="subcellular location">
    <subcellularLocation>
        <location evidence="1">Cell membrane</location>
        <topology evidence="1">Multi-pass membrane protein</topology>
    </subcellularLocation>
</comment>
<feature type="transmembrane region" description="Helical" evidence="6">
    <location>
        <begin position="114"/>
        <end position="135"/>
    </location>
</feature>
<reference evidence="7 8" key="1">
    <citation type="submission" date="2014-02" db="EMBL/GenBank/DDBJ databases">
        <title>Diversity of Thermotogales isolates from hydrothermal vents.</title>
        <authorList>
            <person name="Haverkamp T.H.A."/>
            <person name="Lossouarn J."/>
            <person name="Geslin C."/>
            <person name="Nesbo C.L."/>
        </authorList>
    </citation>
    <scope>NUCLEOTIDE SEQUENCE [LARGE SCALE GENOMIC DNA]</scope>
    <source>
        <strain evidence="7 8">431</strain>
    </source>
</reference>
<dbReference type="RefSeq" id="WP_012056591.1">
    <property type="nucleotide sequence ID" value="NZ_CP007389.1"/>
</dbReference>
<evidence type="ECO:0000313" key="7">
    <source>
        <dbReference type="EMBL" id="APT74806.1"/>
    </source>
</evidence>
<protein>
    <recommendedName>
        <fullName evidence="9">Polysaccharide biosynthesis protein</fullName>
    </recommendedName>
</protein>
<name>A0ABM6GGW5_9BACT</name>
<accession>A0ABM6GGW5</accession>